<dbReference type="SUPFAM" id="SSF54534">
    <property type="entry name" value="FKBP-like"/>
    <property type="match status" value="1"/>
</dbReference>
<keyword evidence="5 12" id="KW-0132">Cell division</keyword>
<dbReference type="InterPro" id="IPR037041">
    <property type="entry name" value="Trigger_fac_C_sf"/>
</dbReference>
<keyword evidence="7 12" id="KW-0143">Chaperone</keyword>
<name>A0A223AS84_9FIRM</name>
<comment type="similarity">
    <text evidence="2 12 14">Belongs to the FKBP-type PPIase family. Tig subfamily.</text>
</comment>
<dbReference type="Pfam" id="PF05698">
    <property type="entry name" value="Trigger_C"/>
    <property type="match status" value="1"/>
</dbReference>
<sequence>MNTNLISKEENIAKFTLVFTADEFEDAIIDAYKKNKDKFSIDGFRKGKAPRKIIENNYGEDIFYDEALNDLLNKAYPEAVVELDLEVVANPQLEVDEVKKGEDITVTATVQLFPEVEIKNYKNLEVTKVASEVTDTDIEADLERIQKSQARLETVEGRKTQEGDTVVIDFNGSIDGKHFDGGKAENFELKLGSGQFIPGFEDQLIGKDAGEEVDVKVTFPENYNAKDLAGKDALFETKIHEIKVEVLPEIDDELASDVSEFETLAELKADVKKNLEKNAKDRDEAQMKNELLDKLCEVNEVDVPAAMVEDEIDRMVNEMNQQLTYQGLSLDQYMQLLGQTISDVREGAREDAKKRVAMRILIRAVVAKESIEATEAELEEELQKFADQYGQSIEQVKKVMGEENLRFFAEDVKTRKAIDFMFDNAKLVEKKEEAEAEESK</sequence>
<comment type="function">
    <text evidence="10 12">Involved in protein export. Acts as a chaperone by maintaining the newly synthesized protein in an open conformation. Functions as a peptidyl-prolyl cis-trans isomerase.</text>
</comment>
<dbReference type="Gene3D" id="3.30.70.1050">
    <property type="entry name" value="Trigger factor ribosome-binding domain"/>
    <property type="match status" value="1"/>
</dbReference>
<evidence type="ECO:0000256" key="14">
    <source>
        <dbReference type="RuleBase" id="RU003914"/>
    </source>
</evidence>
<dbReference type="Gene3D" id="3.10.50.40">
    <property type="match status" value="1"/>
</dbReference>
<comment type="domain">
    <text evidence="12">Consists of 3 domains; the N-terminus binds the ribosome, the middle domain has PPIase activity, while the C-terminus has intrinsic chaperone activity on its own.</text>
</comment>
<dbReference type="GO" id="GO:0043022">
    <property type="term" value="F:ribosome binding"/>
    <property type="evidence" value="ECO:0007669"/>
    <property type="project" value="TreeGrafter"/>
</dbReference>
<accession>A0A223AS84</accession>
<dbReference type="GO" id="GO:0043335">
    <property type="term" value="P:protein unfolding"/>
    <property type="evidence" value="ECO:0007669"/>
    <property type="project" value="TreeGrafter"/>
</dbReference>
<evidence type="ECO:0000256" key="13">
    <source>
        <dbReference type="PROSITE-ProRule" id="PRU00277"/>
    </source>
</evidence>
<dbReference type="GO" id="GO:0015031">
    <property type="term" value="P:protein transport"/>
    <property type="evidence" value="ECO:0007669"/>
    <property type="project" value="UniProtKB-UniRule"/>
</dbReference>
<keyword evidence="15" id="KW-0175">Coiled coil</keyword>
<dbReference type="OrthoDB" id="9767721at2"/>
<dbReference type="GO" id="GO:0003755">
    <property type="term" value="F:peptidyl-prolyl cis-trans isomerase activity"/>
    <property type="evidence" value="ECO:0007669"/>
    <property type="project" value="UniProtKB-UniRule"/>
</dbReference>
<dbReference type="InterPro" id="IPR008881">
    <property type="entry name" value="Trigger_fac_ribosome-bd_bac"/>
</dbReference>
<dbReference type="Pfam" id="PF00254">
    <property type="entry name" value="FKBP_C"/>
    <property type="match status" value="1"/>
</dbReference>
<evidence type="ECO:0000256" key="15">
    <source>
        <dbReference type="SAM" id="Coils"/>
    </source>
</evidence>
<reference evidence="18" key="1">
    <citation type="submission" date="2016-05" db="EMBL/GenBank/DDBJ databases">
        <authorList>
            <person name="Holder M.E."/>
            <person name="Ajami N.J."/>
            <person name="Petrosino J.F."/>
        </authorList>
    </citation>
    <scope>NUCLEOTIDE SEQUENCE [LARGE SCALE GENOMIC DNA]</scope>
    <source>
        <strain evidence="18">ATCC 700696</strain>
    </source>
</reference>
<keyword evidence="12" id="KW-0963">Cytoplasm</keyword>
<keyword evidence="8 12" id="KW-0413">Isomerase</keyword>
<keyword evidence="9 12" id="KW-0131">Cell cycle</keyword>
<keyword evidence="6 12" id="KW-0697">Rotamase</keyword>
<evidence type="ECO:0000256" key="8">
    <source>
        <dbReference type="ARBA" id="ARBA00023235"/>
    </source>
</evidence>
<dbReference type="PIRSF" id="PIRSF003095">
    <property type="entry name" value="Trigger_factor"/>
    <property type="match status" value="1"/>
</dbReference>
<comment type="catalytic activity">
    <reaction evidence="1 12 13">
        <text>[protein]-peptidylproline (omega=180) = [protein]-peptidylproline (omega=0)</text>
        <dbReference type="Rhea" id="RHEA:16237"/>
        <dbReference type="Rhea" id="RHEA-COMP:10747"/>
        <dbReference type="Rhea" id="RHEA-COMP:10748"/>
        <dbReference type="ChEBI" id="CHEBI:83833"/>
        <dbReference type="ChEBI" id="CHEBI:83834"/>
        <dbReference type="EC" id="5.2.1.8"/>
    </reaction>
</comment>
<evidence type="ECO:0000313" key="17">
    <source>
        <dbReference type="EMBL" id="ASS37807.1"/>
    </source>
</evidence>
<evidence type="ECO:0000256" key="10">
    <source>
        <dbReference type="ARBA" id="ARBA00024849"/>
    </source>
</evidence>
<gene>
    <name evidence="12" type="primary">tig</name>
    <name evidence="17" type="ORF">AXF17_04650</name>
</gene>
<evidence type="ECO:0000256" key="6">
    <source>
        <dbReference type="ARBA" id="ARBA00023110"/>
    </source>
</evidence>
<evidence type="ECO:0000256" key="2">
    <source>
        <dbReference type="ARBA" id="ARBA00005464"/>
    </source>
</evidence>
<proteinExistence type="inferred from homology"/>
<evidence type="ECO:0000313" key="18">
    <source>
        <dbReference type="Proteomes" id="UP000214689"/>
    </source>
</evidence>
<feature type="coiled-coil region" evidence="15">
    <location>
        <begin position="364"/>
        <end position="395"/>
    </location>
</feature>
<evidence type="ECO:0000256" key="1">
    <source>
        <dbReference type="ARBA" id="ARBA00000971"/>
    </source>
</evidence>
<dbReference type="GO" id="GO:0044183">
    <property type="term" value="F:protein folding chaperone"/>
    <property type="evidence" value="ECO:0007669"/>
    <property type="project" value="TreeGrafter"/>
</dbReference>
<dbReference type="GO" id="GO:0005737">
    <property type="term" value="C:cytoplasm"/>
    <property type="evidence" value="ECO:0007669"/>
    <property type="project" value="UniProtKB-SubCell"/>
</dbReference>
<dbReference type="GO" id="GO:0051301">
    <property type="term" value="P:cell division"/>
    <property type="evidence" value="ECO:0007669"/>
    <property type="project" value="UniProtKB-KW"/>
</dbReference>
<dbReference type="InterPro" id="IPR046357">
    <property type="entry name" value="PPIase_dom_sf"/>
</dbReference>
<dbReference type="NCBIfam" id="TIGR00115">
    <property type="entry name" value="tig"/>
    <property type="match status" value="1"/>
</dbReference>
<dbReference type="InterPro" id="IPR036611">
    <property type="entry name" value="Trigger_fac_ribosome-bd_sf"/>
</dbReference>
<dbReference type="AlphaFoldDB" id="A0A223AS84"/>
<evidence type="ECO:0000256" key="7">
    <source>
        <dbReference type="ARBA" id="ARBA00023186"/>
    </source>
</evidence>
<dbReference type="FunFam" id="3.10.50.40:FF:000001">
    <property type="entry name" value="Trigger factor"/>
    <property type="match status" value="1"/>
</dbReference>
<evidence type="ECO:0000256" key="5">
    <source>
        <dbReference type="ARBA" id="ARBA00022618"/>
    </source>
</evidence>
<dbReference type="PROSITE" id="PS50059">
    <property type="entry name" value="FKBP_PPIASE"/>
    <property type="match status" value="1"/>
</dbReference>
<feature type="domain" description="PPIase FKBP-type" evidence="16">
    <location>
        <begin position="163"/>
        <end position="245"/>
    </location>
</feature>
<dbReference type="HAMAP" id="MF_00303">
    <property type="entry name" value="Trigger_factor_Tig"/>
    <property type="match status" value="1"/>
</dbReference>
<comment type="subcellular location">
    <subcellularLocation>
        <location evidence="12">Cytoplasm</location>
    </subcellularLocation>
    <text evidence="12">About half TF is bound to the ribosome near the polypeptide exit tunnel while the other half is free in the cytoplasm.</text>
</comment>
<evidence type="ECO:0000256" key="12">
    <source>
        <dbReference type="HAMAP-Rule" id="MF_00303"/>
    </source>
</evidence>
<dbReference type="Proteomes" id="UP000214689">
    <property type="component" value="Chromosome"/>
</dbReference>
<dbReference type="GO" id="GO:0051083">
    <property type="term" value="P:'de novo' cotranslational protein folding"/>
    <property type="evidence" value="ECO:0007669"/>
    <property type="project" value="TreeGrafter"/>
</dbReference>
<dbReference type="SUPFAM" id="SSF102735">
    <property type="entry name" value="Trigger factor ribosome-binding domain"/>
    <property type="match status" value="1"/>
</dbReference>
<dbReference type="PANTHER" id="PTHR30560">
    <property type="entry name" value="TRIGGER FACTOR CHAPERONE AND PEPTIDYL-PROLYL CIS/TRANS ISOMERASE"/>
    <property type="match status" value="1"/>
</dbReference>
<evidence type="ECO:0000256" key="11">
    <source>
        <dbReference type="ARBA" id="ARBA00029986"/>
    </source>
</evidence>
<dbReference type="SUPFAM" id="SSF109998">
    <property type="entry name" value="Triger factor/SurA peptide-binding domain-like"/>
    <property type="match status" value="1"/>
</dbReference>
<dbReference type="EC" id="5.2.1.8" evidence="3 12"/>
<dbReference type="Pfam" id="PF05697">
    <property type="entry name" value="Trigger_N"/>
    <property type="match status" value="1"/>
</dbReference>
<dbReference type="InterPro" id="IPR001179">
    <property type="entry name" value="PPIase_FKBP_dom"/>
</dbReference>
<evidence type="ECO:0000256" key="9">
    <source>
        <dbReference type="ARBA" id="ARBA00023306"/>
    </source>
</evidence>
<evidence type="ECO:0000256" key="4">
    <source>
        <dbReference type="ARBA" id="ARBA00016902"/>
    </source>
</evidence>
<dbReference type="InterPro" id="IPR027304">
    <property type="entry name" value="Trigger_fact/SurA_dom_sf"/>
</dbReference>
<protein>
    <recommendedName>
        <fullName evidence="4 12">Trigger factor</fullName>
        <shortName evidence="12">TF</shortName>
        <ecNumber evidence="3 12">5.2.1.8</ecNumber>
    </recommendedName>
    <alternativeName>
        <fullName evidence="11 12">PPIase</fullName>
    </alternativeName>
</protein>
<dbReference type="InterPro" id="IPR008880">
    <property type="entry name" value="Trigger_fac_C"/>
</dbReference>
<evidence type="ECO:0000256" key="3">
    <source>
        <dbReference type="ARBA" id="ARBA00013194"/>
    </source>
</evidence>
<dbReference type="PANTHER" id="PTHR30560:SF3">
    <property type="entry name" value="TRIGGER FACTOR-LIKE PROTEIN TIG, CHLOROPLASTIC"/>
    <property type="match status" value="1"/>
</dbReference>
<dbReference type="EMBL" id="CP016199">
    <property type="protein sequence ID" value="ASS37807.1"/>
    <property type="molecule type" value="Genomic_DNA"/>
</dbReference>
<dbReference type="InterPro" id="IPR005215">
    <property type="entry name" value="Trig_fac"/>
</dbReference>
<evidence type="ECO:0000259" key="16">
    <source>
        <dbReference type="PROSITE" id="PS50059"/>
    </source>
</evidence>
<organism evidence="17 18">
    <name type="scientific">Mogibacterium pumilum</name>
    <dbReference type="NCBI Taxonomy" id="86332"/>
    <lineage>
        <taxon>Bacteria</taxon>
        <taxon>Bacillati</taxon>
        <taxon>Bacillota</taxon>
        <taxon>Clostridia</taxon>
        <taxon>Peptostreptococcales</taxon>
        <taxon>Anaerovoracaceae</taxon>
        <taxon>Mogibacterium</taxon>
    </lineage>
</organism>
<dbReference type="RefSeq" id="WP_094234037.1">
    <property type="nucleotide sequence ID" value="NZ_CP016199.1"/>
</dbReference>
<dbReference type="Gene3D" id="1.10.3120.10">
    <property type="entry name" value="Trigger factor, C-terminal domain"/>
    <property type="match status" value="1"/>
</dbReference>
<keyword evidence="18" id="KW-1185">Reference proteome</keyword>